<feature type="chain" id="PRO_5002665924" evidence="1">
    <location>
        <begin position="23"/>
        <end position="377"/>
    </location>
</feature>
<dbReference type="PROSITE" id="PS51257">
    <property type="entry name" value="PROKAR_LIPOPROTEIN"/>
    <property type="match status" value="1"/>
</dbReference>
<comment type="caution">
    <text evidence="2">The sequence shown here is derived from an EMBL/GenBank/DDBJ whole genome shotgun (WGS) entry which is preliminary data.</text>
</comment>
<dbReference type="OrthoDB" id="6296161at2"/>
<proteinExistence type="predicted"/>
<dbReference type="EMBL" id="AAOH01000002">
    <property type="protein sequence ID" value="EAR29311.1"/>
    <property type="molecule type" value="Genomic_DNA"/>
</dbReference>
<dbReference type="eggNOG" id="ENOG502ZB35">
    <property type="taxonomic scope" value="Bacteria"/>
</dbReference>
<dbReference type="AlphaFoldDB" id="A4C5Q7"/>
<gene>
    <name evidence="2" type="ORF">PTD2_10864</name>
</gene>
<reference evidence="2 3" key="1">
    <citation type="submission" date="2006-02" db="EMBL/GenBank/DDBJ databases">
        <authorList>
            <person name="Moran M.A."/>
            <person name="Kjelleberg S."/>
            <person name="Egan S."/>
            <person name="Saunders N."/>
            <person name="Thomas T."/>
            <person name="Ferriera S."/>
            <person name="Johnson J."/>
            <person name="Kravitz S."/>
            <person name="Halpern A."/>
            <person name="Remington K."/>
            <person name="Beeson K."/>
            <person name="Tran B."/>
            <person name="Rogers Y.-H."/>
            <person name="Friedman R."/>
            <person name="Venter J.C."/>
        </authorList>
    </citation>
    <scope>NUCLEOTIDE SEQUENCE [LARGE SCALE GENOMIC DNA]</scope>
    <source>
        <strain evidence="2 3">D2</strain>
    </source>
</reference>
<keyword evidence="1" id="KW-0732">Signal</keyword>
<evidence type="ECO:0000313" key="2">
    <source>
        <dbReference type="EMBL" id="EAR29311.1"/>
    </source>
</evidence>
<sequence length="377" mass="43270">MQKFTPVLLILLLLIVTGCSDNKTPNPNPNPNEDNLIEQLQQNNALLEKYGQQQDVISYPFSQAYLTKRHELYQQLKKQGVNNYSADQLDYLIIEERFAERFFMWPPYAAVISNWLTLRERNAELSVAETEQVELTQWILLAQKTLMQRYDEKLILDKIHLHRLQYEIKQSISQFKRAFINPTAVNVALIQSLEGFADYLSNYRARNSLALSQQPNGASWYQAKLNYYGNTVKSPAQWFNATTQTLSALGITVLPKGTLPAKIFHDDRLLNNWFLELFPITSRSKGLDWRHSYVDIVSTLSQSEQSKVTPQLHFVAAVLAQVDIGIHYQVWTQQHARNVLQTQLGLDSISADKIIEYTVLYPGVLLSPFALNSSVTF</sequence>
<feature type="signal peptide" evidence="1">
    <location>
        <begin position="1"/>
        <end position="22"/>
    </location>
</feature>
<accession>A4C5Q7</accession>
<protein>
    <submittedName>
        <fullName evidence="2">Putative orphan protein</fullName>
    </submittedName>
</protein>
<dbReference type="STRING" id="87626.PTD2_10864"/>
<keyword evidence="3" id="KW-1185">Reference proteome</keyword>
<organism evidence="2 3">
    <name type="scientific">Pseudoalteromonas tunicata D2</name>
    <dbReference type="NCBI Taxonomy" id="87626"/>
    <lineage>
        <taxon>Bacteria</taxon>
        <taxon>Pseudomonadati</taxon>
        <taxon>Pseudomonadota</taxon>
        <taxon>Gammaproteobacteria</taxon>
        <taxon>Alteromonadales</taxon>
        <taxon>Pseudoalteromonadaceae</taxon>
        <taxon>Pseudoalteromonas</taxon>
    </lineage>
</organism>
<evidence type="ECO:0000313" key="3">
    <source>
        <dbReference type="Proteomes" id="UP000006201"/>
    </source>
</evidence>
<name>A4C5Q7_9GAMM</name>
<evidence type="ECO:0000256" key="1">
    <source>
        <dbReference type="SAM" id="SignalP"/>
    </source>
</evidence>
<dbReference type="Proteomes" id="UP000006201">
    <property type="component" value="Unassembled WGS sequence"/>
</dbReference>
<dbReference type="HOGENOM" id="CLU_798936_0_0_6"/>
<dbReference type="RefSeq" id="WP_009837186.1">
    <property type="nucleotide sequence ID" value="NZ_AAOH01000002.1"/>
</dbReference>